<evidence type="ECO:0000256" key="1">
    <source>
        <dbReference type="ARBA" id="ARBA00022801"/>
    </source>
</evidence>
<evidence type="ECO:0000259" key="5">
    <source>
        <dbReference type="PROSITE" id="PS51832"/>
    </source>
</evidence>
<protein>
    <submittedName>
        <fullName evidence="6">Response regulator</fullName>
    </submittedName>
</protein>
<dbReference type="InterPro" id="IPR003607">
    <property type="entry name" value="HD/PDEase_dom"/>
</dbReference>
<dbReference type="RefSeq" id="WP_169144535.1">
    <property type="nucleotide sequence ID" value="NZ_JABBGA010000002.1"/>
</dbReference>
<accession>A0A848G1E1</accession>
<sequence>MAIAIVDDTPLNLTLIQALVRKLTPPGTEIVCFTSPLAGLDWCANHEPDLIIVDYMMPDLNGVEFIEAVRKQHPADVVPILMVTAAHEKEVRYESLGAGANDFLTKPIDRHEFDPRVRTMLTLRESQKRMRSWNDDLQQAVLRQTADIVARERETITRLARAAEYRDPETGAHILRMAHYSRLIAKRLGVDEALCDRLLSAAPMHDVGKVGTPDHILLKPGRLTDDEMVIMRRHASMGHDILKGSSSPMIQLAAEIALTHHEKFDGTGYPAGLAGDAIPLMGRIVAVADVFDALTSARPYKPAWEIERAVDFLKEQRGAHFDPACVDAFLTDWHEVLEIRRRFKDDDA</sequence>
<dbReference type="InterPro" id="IPR052020">
    <property type="entry name" value="Cyclic_di-GMP/3'3'-cGAMP_PDE"/>
</dbReference>
<dbReference type="Pfam" id="PF13487">
    <property type="entry name" value="HD_5"/>
    <property type="match status" value="1"/>
</dbReference>
<proteinExistence type="predicted"/>
<dbReference type="Gene3D" id="1.10.3210.10">
    <property type="entry name" value="Hypothetical protein af1432"/>
    <property type="match status" value="1"/>
</dbReference>
<dbReference type="AlphaFoldDB" id="A0A848G1E1"/>
<reference evidence="6 7" key="1">
    <citation type="submission" date="2020-04" db="EMBL/GenBank/DDBJ databases">
        <title>Zoogloea sp. G-4-1-14 isolated from soil.</title>
        <authorList>
            <person name="Dahal R.H."/>
        </authorList>
    </citation>
    <scope>NUCLEOTIDE SEQUENCE [LARGE SCALE GENOMIC DNA]</scope>
    <source>
        <strain evidence="6 7">G-4-1-14</strain>
    </source>
</reference>
<feature type="domain" description="Response regulatory" evidence="3">
    <location>
        <begin position="2"/>
        <end position="121"/>
    </location>
</feature>
<dbReference type="Proteomes" id="UP000580043">
    <property type="component" value="Unassembled WGS sequence"/>
</dbReference>
<dbReference type="InterPro" id="IPR037522">
    <property type="entry name" value="HD_GYP_dom"/>
</dbReference>
<keyword evidence="7" id="KW-1185">Reference proteome</keyword>
<gene>
    <name evidence="6" type="ORF">HHL15_04040</name>
</gene>
<evidence type="ECO:0000259" key="4">
    <source>
        <dbReference type="PROSITE" id="PS51831"/>
    </source>
</evidence>
<dbReference type="EMBL" id="JABBGA010000002">
    <property type="protein sequence ID" value="NML24896.1"/>
    <property type="molecule type" value="Genomic_DNA"/>
</dbReference>
<dbReference type="GO" id="GO:0004112">
    <property type="term" value="F:cyclic-nucleotide phosphodiesterase activity"/>
    <property type="evidence" value="ECO:0007669"/>
    <property type="project" value="UniProtKB-ARBA"/>
</dbReference>
<dbReference type="InterPro" id="IPR001789">
    <property type="entry name" value="Sig_transdc_resp-reg_receiver"/>
</dbReference>
<dbReference type="InterPro" id="IPR006674">
    <property type="entry name" value="HD_domain"/>
</dbReference>
<dbReference type="Gene3D" id="3.40.50.2300">
    <property type="match status" value="1"/>
</dbReference>
<evidence type="ECO:0000313" key="6">
    <source>
        <dbReference type="EMBL" id="NML24896.1"/>
    </source>
</evidence>
<name>A0A848G1E1_9RHOO</name>
<dbReference type="SUPFAM" id="SSF52172">
    <property type="entry name" value="CheY-like"/>
    <property type="match status" value="1"/>
</dbReference>
<dbReference type="Pfam" id="PF00072">
    <property type="entry name" value="Response_reg"/>
    <property type="match status" value="1"/>
</dbReference>
<dbReference type="InterPro" id="IPR011006">
    <property type="entry name" value="CheY-like_superfamily"/>
</dbReference>
<feature type="domain" description="HD" evidence="4">
    <location>
        <begin position="170"/>
        <end position="294"/>
    </location>
</feature>
<keyword evidence="2" id="KW-0597">Phosphoprotein</keyword>
<dbReference type="SUPFAM" id="SSF109604">
    <property type="entry name" value="HD-domain/PDEase-like"/>
    <property type="match status" value="1"/>
</dbReference>
<dbReference type="PROSITE" id="PS51831">
    <property type="entry name" value="HD"/>
    <property type="match status" value="1"/>
</dbReference>
<dbReference type="GO" id="GO:0000160">
    <property type="term" value="P:phosphorelay signal transduction system"/>
    <property type="evidence" value="ECO:0007669"/>
    <property type="project" value="InterPro"/>
</dbReference>
<dbReference type="PROSITE" id="PS51832">
    <property type="entry name" value="HD_GYP"/>
    <property type="match status" value="1"/>
</dbReference>
<evidence type="ECO:0000259" key="3">
    <source>
        <dbReference type="PROSITE" id="PS50110"/>
    </source>
</evidence>
<dbReference type="CDD" id="cd17551">
    <property type="entry name" value="REC_RpfG-like"/>
    <property type="match status" value="1"/>
</dbReference>
<feature type="domain" description="HD-GYP" evidence="5">
    <location>
        <begin position="148"/>
        <end position="345"/>
    </location>
</feature>
<evidence type="ECO:0000313" key="7">
    <source>
        <dbReference type="Proteomes" id="UP000580043"/>
    </source>
</evidence>
<feature type="modified residue" description="4-aspartylphosphate" evidence="2">
    <location>
        <position position="54"/>
    </location>
</feature>
<dbReference type="CDD" id="cd00077">
    <property type="entry name" value="HDc"/>
    <property type="match status" value="1"/>
</dbReference>
<keyword evidence="1" id="KW-0378">Hydrolase</keyword>
<dbReference type="PANTHER" id="PTHR45228:SF1">
    <property type="entry name" value="CYCLIC DI-GMP PHOSPHODIESTERASE TM_0186"/>
    <property type="match status" value="1"/>
</dbReference>
<organism evidence="6 7">
    <name type="scientific">Zoogloea dura</name>
    <dbReference type="NCBI Taxonomy" id="2728840"/>
    <lineage>
        <taxon>Bacteria</taxon>
        <taxon>Pseudomonadati</taxon>
        <taxon>Pseudomonadota</taxon>
        <taxon>Betaproteobacteria</taxon>
        <taxon>Rhodocyclales</taxon>
        <taxon>Zoogloeaceae</taxon>
        <taxon>Zoogloea</taxon>
    </lineage>
</organism>
<dbReference type="SMART" id="SM00448">
    <property type="entry name" value="REC"/>
    <property type="match status" value="1"/>
</dbReference>
<dbReference type="PROSITE" id="PS50110">
    <property type="entry name" value="RESPONSE_REGULATORY"/>
    <property type="match status" value="1"/>
</dbReference>
<dbReference type="PANTHER" id="PTHR45228">
    <property type="entry name" value="CYCLIC DI-GMP PHOSPHODIESTERASE TM_0186-RELATED"/>
    <property type="match status" value="1"/>
</dbReference>
<dbReference type="FunFam" id="1.10.3210.10:FF:000018">
    <property type="entry name" value="Two-component system response regulator"/>
    <property type="match status" value="1"/>
</dbReference>
<comment type="caution">
    <text evidence="6">The sequence shown here is derived from an EMBL/GenBank/DDBJ whole genome shotgun (WGS) entry which is preliminary data.</text>
</comment>
<evidence type="ECO:0000256" key="2">
    <source>
        <dbReference type="PROSITE-ProRule" id="PRU00169"/>
    </source>
</evidence>
<dbReference type="GO" id="GO:0009214">
    <property type="term" value="P:cyclic nucleotide catabolic process"/>
    <property type="evidence" value="ECO:0007669"/>
    <property type="project" value="UniProtKB-ARBA"/>
</dbReference>
<dbReference type="SMART" id="SM00471">
    <property type="entry name" value="HDc"/>
    <property type="match status" value="1"/>
</dbReference>